<feature type="domain" description="CD-NTase-associated protein 16 NUDIX" evidence="1">
    <location>
        <begin position="16"/>
        <end position="215"/>
    </location>
</feature>
<dbReference type="InterPro" id="IPR040829">
    <property type="entry name" value="Cap16_NUDIX"/>
</dbReference>
<evidence type="ECO:0000313" key="2">
    <source>
        <dbReference type="EMBL" id="SEF36502.1"/>
    </source>
</evidence>
<dbReference type="OrthoDB" id="4195664at2"/>
<gene>
    <name evidence="2" type="ORF">SAMN05421837_110257</name>
</gene>
<protein>
    <recommendedName>
        <fullName evidence="1">CD-NTase-associated protein 16 NUDIX domain-containing protein</fullName>
    </recommendedName>
</protein>
<accession>A0A1H5RDP9</accession>
<sequence length="230" mass="25126">MTFSAGFRTGKRRHLVRVSCSVLLRLADDDRYVLFDSPKRPGAYGPPGGVIKIHPPAAGLLESWGFQPERTTVGAEKMRADLRGTLPAGALRPFQAWFATNSYRETAGECLLRELREELSEVGLGALEPLTRSLVFSPVRTVREGPAPVPGKPYLQVRNFEVYDLALLSPDALRLRRELVDAGHDESRPGAICANFGDIAHGRLRAALIAPHSAFLAGPERLAADLPPVR</sequence>
<reference evidence="3" key="1">
    <citation type="submission" date="2016-10" db="EMBL/GenBank/DDBJ databases">
        <authorList>
            <person name="Varghese N."/>
            <person name="Submissions S."/>
        </authorList>
    </citation>
    <scope>NUCLEOTIDE SEQUENCE [LARGE SCALE GENOMIC DNA]</scope>
    <source>
        <strain evidence="3">DSM 44654</strain>
    </source>
</reference>
<organism evidence="2 3">
    <name type="scientific">Amycolatopsis pretoriensis</name>
    <dbReference type="NCBI Taxonomy" id="218821"/>
    <lineage>
        <taxon>Bacteria</taxon>
        <taxon>Bacillati</taxon>
        <taxon>Actinomycetota</taxon>
        <taxon>Actinomycetes</taxon>
        <taxon>Pseudonocardiales</taxon>
        <taxon>Pseudonocardiaceae</taxon>
        <taxon>Amycolatopsis</taxon>
    </lineage>
</organism>
<dbReference type="Proteomes" id="UP000198878">
    <property type="component" value="Unassembled WGS sequence"/>
</dbReference>
<evidence type="ECO:0000259" key="1">
    <source>
        <dbReference type="Pfam" id="PF18167"/>
    </source>
</evidence>
<name>A0A1H5RDP9_9PSEU</name>
<evidence type="ECO:0000313" key="3">
    <source>
        <dbReference type="Proteomes" id="UP000198878"/>
    </source>
</evidence>
<dbReference type="STRING" id="218821.SAMN05421837_110257"/>
<dbReference type="RefSeq" id="WP_086681300.1">
    <property type="nucleotide sequence ID" value="NZ_FNUJ01000010.1"/>
</dbReference>
<proteinExistence type="predicted"/>
<dbReference type="AlphaFoldDB" id="A0A1H5RDP9"/>
<dbReference type="Pfam" id="PF18167">
    <property type="entry name" value="Sa_NUDIX"/>
    <property type="match status" value="1"/>
</dbReference>
<dbReference type="EMBL" id="FNUJ01000010">
    <property type="protein sequence ID" value="SEF36502.1"/>
    <property type="molecule type" value="Genomic_DNA"/>
</dbReference>
<keyword evidence="3" id="KW-1185">Reference proteome</keyword>